<feature type="domain" description="Lysidine-tRNA(Ile) synthetase C-terminal" evidence="9">
    <location>
        <begin position="354"/>
        <end position="426"/>
    </location>
</feature>
<proteinExistence type="inferred from homology"/>
<evidence type="ECO:0000313" key="11">
    <source>
        <dbReference type="Proteomes" id="UP000346198"/>
    </source>
</evidence>
<comment type="domain">
    <text evidence="8">The N-terminal region contains the highly conserved SGGXDS motif, predicted to be a P-loop motif involved in ATP binding.</text>
</comment>
<keyword evidence="4 8" id="KW-0819">tRNA processing</keyword>
<dbReference type="InterPro" id="IPR012795">
    <property type="entry name" value="tRNA_Ile_lys_synt_N"/>
</dbReference>
<dbReference type="GO" id="GO:0005737">
    <property type="term" value="C:cytoplasm"/>
    <property type="evidence" value="ECO:0007669"/>
    <property type="project" value="UniProtKB-SubCell"/>
</dbReference>
<dbReference type="EMBL" id="CAAHFH010000002">
    <property type="protein sequence ID" value="VGO21382.1"/>
    <property type="molecule type" value="Genomic_DNA"/>
</dbReference>
<sequence>MGNTQYAVRNTLNTLPETIRAAIGRHGLIPDGMNLVVGVSGGADSVALAHALHQLEIPFTIAHLNHQLRGAASAADERFVRELGFPAEVKSVDVRKLAEETGLSIEMAARQARHEFFAEFDNAVIALAHHADDQAETFILKLARGAGTEGLGGMPFSQRIGPVRLIRPMLNIPRAEILQWLESNQFKWKEDASNSDEAFLRNRVRHTILPLLEKELNPNIRETILRTMNILREENDWMEAMQDQSQSLAARRRQLRQWLFENGAAEAGFDAVEKILALIDSGEGTTVFELNNRQRVVVEYGKPRFEEGCSQPQPAQWTLSTEKGTGWRPDHGKGAGELPAEASFNAGKIGGSPIEVRNWQPGDRMAPLGMEGTRKLQDILTDQKIPRAQRESIPVVVCRGEIIWIPGYRTARGWKVEGANGKSVHVRIEQNGVI</sequence>
<dbReference type="HAMAP" id="MF_01161">
    <property type="entry name" value="tRNA_Ile_lys_synt"/>
    <property type="match status" value="1"/>
</dbReference>
<dbReference type="InterPro" id="IPR014729">
    <property type="entry name" value="Rossmann-like_a/b/a_fold"/>
</dbReference>
<keyword evidence="2 8" id="KW-0963">Cytoplasm</keyword>
<evidence type="ECO:0000313" key="10">
    <source>
        <dbReference type="EMBL" id="VGO21382.1"/>
    </source>
</evidence>
<comment type="subcellular location">
    <subcellularLocation>
        <location evidence="1 8">Cytoplasm</location>
    </subcellularLocation>
</comment>
<keyword evidence="6 8" id="KW-0067">ATP-binding</keyword>
<dbReference type="GO" id="GO:0005524">
    <property type="term" value="F:ATP binding"/>
    <property type="evidence" value="ECO:0007669"/>
    <property type="project" value="UniProtKB-UniRule"/>
</dbReference>
<comment type="catalytic activity">
    <reaction evidence="7 8">
        <text>cytidine(34) in tRNA(Ile2) + L-lysine + ATP = lysidine(34) in tRNA(Ile2) + AMP + diphosphate + H(+)</text>
        <dbReference type="Rhea" id="RHEA:43744"/>
        <dbReference type="Rhea" id="RHEA-COMP:10625"/>
        <dbReference type="Rhea" id="RHEA-COMP:10670"/>
        <dbReference type="ChEBI" id="CHEBI:15378"/>
        <dbReference type="ChEBI" id="CHEBI:30616"/>
        <dbReference type="ChEBI" id="CHEBI:32551"/>
        <dbReference type="ChEBI" id="CHEBI:33019"/>
        <dbReference type="ChEBI" id="CHEBI:82748"/>
        <dbReference type="ChEBI" id="CHEBI:83665"/>
        <dbReference type="ChEBI" id="CHEBI:456215"/>
        <dbReference type="EC" id="6.3.4.19"/>
    </reaction>
</comment>
<gene>
    <name evidence="8 10" type="primary">tilS</name>
    <name evidence="10" type="ORF">SCARR_03455</name>
</gene>
<dbReference type="GO" id="GO:0006400">
    <property type="term" value="P:tRNA modification"/>
    <property type="evidence" value="ECO:0007669"/>
    <property type="project" value="UniProtKB-UniRule"/>
</dbReference>
<dbReference type="SMART" id="SM00977">
    <property type="entry name" value="TilS_C"/>
    <property type="match status" value="1"/>
</dbReference>
<keyword evidence="11" id="KW-1185">Reference proteome</keyword>
<dbReference type="NCBIfam" id="TIGR02433">
    <property type="entry name" value="lysidine_TilS_C"/>
    <property type="match status" value="1"/>
</dbReference>
<dbReference type="Pfam" id="PF11734">
    <property type="entry name" value="TilS_C"/>
    <property type="match status" value="1"/>
</dbReference>
<evidence type="ECO:0000256" key="7">
    <source>
        <dbReference type="ARBA" id="ARBA00048539"/>
    </source>
</evidence>
<dbReference type="GO" id="GO:0032267">
    <property type="term" value="F:tRNA(Ile)-lysidine synthase activity"/>
    <property type="evidence" value="ECO:0007669"/>
    <property type="project" value="UniProtKB-EC"/>
</dbReference>
<dbReference type="PANTHER" id="PTHR43033">
    <property type="entry name" value="TRNA(ILE)-LYSIDINE SYNTHASE-RELATED"/>
    <property type="match status" value="1"/>
</dbReference>
<dbReference type="PANTHER" id="PTHR43033:SF1">
    <property type="entry name" value="TRNA(ILE)-LYSIDINE SYNTHASE-RELATED"/>
    <property type="match status" value="1"/>
</dbReference>
<dbReference type="InterPro" id="IPR011063">
    <property type="entry name" value="TilS/TtcA_N"/>
</dbReference>
<evidence type="ECO:0000256" key="3">
    <source>
        <dbReference type="ARBA" id="ARBA00022598"/>
    </source>
</evidence>
<comment type="similarity">
    <text evidence="8">Belongs to the tRNA(Ile)-lysidine synthase family.</text>
</comment>
<dbReference type="SUPFAM" id="SSF52402">
    <property type="entry name" value="Adenine nucleotide alpha hydrolases-like"/>
    <property type="match status" value="1"/>
</dbReference>
<dbReference type="Pfam" id="PF01171">
    <property type="entry name" value="ATP_bind_3"/>
    <property type="match status" value="1"/>
</dbReference>
<dbReference type="CDD" id="cd01992">
    <property type="entry name" value="TilS_N"/>
    <property type="match status" value="1"/>
</dbReference>
<dbReference type="Gene3D" id="3.40.50.620">
    <property type="entry name" value="HUPs"/>
    <property type="match status" value="1"/>
</dbReference>
<keyword evidence="3 8" id="KW-0436">Ligase</keyword>
<evidence type="ECO:0000256" key="6">
    <source>
        <dbReference type="ARBA" id="ARBA00022840"/>
    </source>
</evidence>
<evidence type="ECO:0000256" key="8">
    <source>
        <dbReference type="HAMAP-Rule" id="MF_01161"/>
    </source>
</evidence>
<dbReference type="InterPro" id="IPR012094">
    <property type="entry name" value="tRNA_Ile_lys_synt"/>
</dbReference>
<dbReference type="NCBIfam" id="TIGR02432">
    <property type="entry name" value="lysidine_TilS_N"/>
    <property type="match status" value="1"/>
</dbReference>
<organism evidence="10 11">
    <name type="scientific">Pontiella sulfatireligans</name>
    <dbReference type="NCBI Taxonomy" id="2750658"/>
    <lineage>
        <taxon>Bacteria</taxon>
        <taxon>Pseudomonadati</taxon>
        <taxon>Kiritimatiellota</taxon>
        <taxon>Kiritimatiellia</taxon>
        <taxon>Kiritimatiellales</taxon>
        <taxon>Pontiellaceae</taxon>
        <taxon>Pontiella</taxon>
    </lineage>
</organism>
<dbReference type="RefSeq" id="WP_136062858.1">
    <property type="nucleotide sequence ID" value="NZ_CAAHFH010000002.1"/>
</dbReference>
<protein>
    <recommendedName>
        <fullName evidence="8">tRNA(Ile)-lysidine synthase</fullName>
        <ecNumber evidence="8">6.3.4.19</ecNumber>
    </recommendedName>
    <alternativeName>
        <fullName evidence="8">tRNA(Ile)-2-lysyl-cytidine synthase</fullName>
    </alternativeName>
    <alternativeName>
        <fullName evidence="8">tRNA(Ile)-lysidine synthetase</fullName>
    </alternativeName>
</protein>
<evidence type="ECO:0000256" key="5">
    <source>
        <dbReference type="ARBA" id="ARBA00022741"/>
    </source>
</evidence>
<dbReference type="EC" id="6.3.4.19" evidence="8"/>
<name>A0A6C2UM82_9BACT</name>
<dbReference type="Proteomes" id="UP000346198">
    <property type="component" value="Unassembled WGS sequence"/>
</dbReference>
<dbReference type="SUPFAM" id="SSF82829">
    <property type="entry name" value="MesJ substrate recognition domain-like"/>
    <property type="match status" value="1"/>
</dbReference>
<accession>A0A6C2UM82</accession>
<evidence type="ECO:0000256" key="1">
    <source>
        <dbReference type="ARBA" id="ARBA00004496"/>
    </source>
</evidence>
<evidence type="ECO:0000256" key="2">
    <source>
        <dbReference type="ARBA" id="ARBA00022490"/>
    </source>
</evidence>
<evidence type="ECO:0000256" key="4">
    <source>
        <dbReference type="ARBA" id="ARBA00022694"/>
    </source>
</evidence>
<feature type="binding site" evidence="8">
    <location>
        <begin position="40"/>
        <end position="45"/>
    </location>
    <ligand>
        <name>ATP</name>
        <dbReference type="ChEBI" id="CHEBI:30616"/>
    </ligand>
</feature>
<keyword evidence="5 8" id="KW-0547">Nucleotide-binding</keyword>
<comment type="function">
    <text evidence="8">Ligates lysine onto the cytidine present at position 34 of the AUA codon-specific tRNA(Ile) that contains the anticodon CAU, in an ATP-dependent manner. Cytidine is converted to lysidine, thus changing the amino acid specificity of the tRNA from methionine to isoleucine.</text>
</comment>
<evidence type="ECO:0000259" key="9">
    <source>
        <dbReference type="SMART" id="SM00977"/>
    </source>
</evidence>
<dbReference type="SUPFAM" id="SSF56037">
    <property type="entry name" value="PheT/TilS domain"/>
    <property type="match status" value="1"/>
</dbReference>
<dbReference type="InterPro" id="IPR012796">
    <property type="entry name" value="Lysidine-tRNA-synth_C"/>
</dbReference>
<dbReference type="AlphaFoldDB" id="A0A6C2UM82"/>
<reference evidence="10 11" key="1">
    <citation type="submission" date="2019-04" db="EMBL/GenBank/DDBJ databases">
        <authorList>
            <person name="Van Vliet M D."/>
        </authorList>
    </citation>
    <scope>NUCLEOTIDE SEQUENCE [LARGE SCALE GENOMIC DNA]</scope>
    <source>
        <strain evidence="10 11">F21</strain>
    </source>
</reference>